<comment type="similarity">
    <text evidence="3 14">Belongs to the pyruvate kinase family.</text>
</comment>
<evidence type="ECO:0000256" key="11">
    <source>
        <dbReference type="ARBA" id="ARBA00023152"/>
    </source>
</evidence>
<keyword evidence="9" id="KW-0067">ATP-binding</keyword>
<comment type="pathway">
    <text evidence="2 14">Carbohydrate degradation; glycolysis; pyruvate from D-glyceraldehyde 3-phosphate: step 5/5.</text>
</comment>
<evidence type="ECO:0000256" key="8">
    <source>
        <dbReference type="ARBA" id="ARBA00022777"/>
    </source>
</evidence>
<evidence type="ECO:0000256" key="12">
    <source>
        <dbReference type="ARBA" id="ARBA00023317"/>
    </source>
</evidence>
<dbReference type="Gene3D" id="2.40.33.10">
    <property type="entry name" value="PK beta-barrel domain-like"/>
    <property type="match status" value="1"/>
</dbReference>
<keyword evidence="11 14" id="KW-0324">Glycolysis</keyword>
<keyword evidence="8 14" id="KW-0418">Kinase</keyword>
<comment type="cofactor">
    <cofactor evidence="1">
        <name>K(+)</name>
        <dbReference type="ChEBI" id="CHEBI:29103"/>
    </cofactor>
</comment>
<dbReference type="EMBL" id="AP014564">
    <property type="protein sequence ID" value="BAV94527.1"/>
    <property type="molecule type" value="Genomic_DNA"/>
</dbReference>
<evidence type="ECO:0000256" key="10">
    <source>
        <dbReference type="ARBA" id="ARBA00022842"/>
    </source>
</evidence>
<keyword evidence="6" id="KW-0479">Metal-binding</keyword>
<dbReference type="RefSeq" id="WP_096685590.1">
    <property type="nucleotide sequence ID" value="NZ_AP014564.1"/>
</dbReference>
<dbReference type="InterPro" id="IPR015813">
    <property type="entry name" value="Pyrv/PenolPyrv_kinase-like_dom"/>
</dbReference>
<keyword evidence="7" id="KW-0547">Nucleotide-binding</keyword>
<sequence>MMFQKKTKIVSTLGPASDDEKIMLKMIRAGVNVFRINCSHSSHEQMENFVEKIRKINRENNLNISILSDLQGPKLRIGTVKEGTFIKKKDVLLFTNQECIGDSEKVFMTYKNFAKDVKVGERILLDDGKLIFNVVSTDGLGEVKAEVLQGGELKSNKGVNLPNTKVSLPALTPKDIEDVILSVKLGVDWLALSFVRDEKDVLELSELIKKHNSSIPIISKIEKPEAIEKIDSILEVTDAIMVARGDLGIEIPAESVPLIQKKIVLKAKKKAKPVIVATQMLESMIDNLIPTRAEINDVANSVLDGCDAVMLSAETSVGKHPVEVVEQMKKVLQSVEEDESIRNFTQEPKDKSSEGYVTDYICYNASSMAKGIKAEAVIAFTYSGYTPYKVSSYRPNAHIIAFTSNRNLLTRLNLLWGVRAFFYDKDVSTDQAVEEVNQFCLKNKIVRKNALVVNMSSMPLHKKGRVNTIRITRLICNCTKGKE</sequence>
<comment type="catalytic activity">
    <reaction evidence="14">
        <text>pyruvate + ATP = phosphoenolpyruvate + ADP + H(+)</text>
        <dbReference type="Rhea" id="RHEA:18157"/>
        <dbReference type="ChEBI" id="CHEBI:15361"/>
        <dbReference type="ChEBI" id="CHEBI:15378"/>
        <dbReference type="ChEBI" id="CHEBI:30616"/>
        <dbReference type="ChEBI" id="CHEBI:58702"/>
        <dbReference type="ChEBI" id="CHEBI:456216"/>
        <dbReference type="EC" id="2.7.1.40"/>
    </reaction>
</comment>
<dbReference type="OrthoDB" id="9812123at2"/>
<dbReference type="InterPro" id="IPR001697">
    <property type="entry name" value="Pyr_Knase"/>
</dbReference>
<dbReference type="EC" id="2.7.1.40" evidence="4 13"/>
<dbReference type="GO" id="GO:0004743">
    <property type="term" value="F:pyruvate kinase activity"/>
    <property type="evidence" value="ECO:0007669"/>
    <property type="project" value="UniProtKB-UniRule"/>
</dbReference>
<evidence type="ECO:0000256" key="14">
    <source>
        <dbReference type="RuleBase" id="RU000504"/>
    </source>
</evidence>
<dbReference type="Pfam" id="PF02887">
    <property type="entry name" value="PK_C"/>
    <property type="match status" value="1"/>
</dbReference>
<dbReference type="InterPro" id="IPR040442">
    <property type="entry name" value="Pyrv_kinase-like_dom_sf"/>
</dbReference>
<keyword evidence="10 14" id="KW-0460">Magnesium</keyword>
<dbReference type="SUPFAM" id="SSF51621">
    <property type="entry name" value="Phosphoenolpyruvate/pyruvate domain"/>
    <property type="match status" value="1"/>
</dbReference>
<dbReference type="Gene3D" id="3.40.1380.20">
    <property type="entry name" value="Pyruvate kinase, C-terminal domain"/>
    <property type="match status" value="1"/>
</dbReference>
<keyword evidence="18" id="KW-1185">Reference proteome</keyword>
<dbReference type="InterPro" id="IPR011037">
    <property type="entry name" value="Pyrv_Knase-like_insert_dom_sf"/>
</dbReference>
<accession>A0A1J1DXE5</accession>
<dbReference type="GO" id="GO:0016301">
    <property type="term" value="F:kinase activity"/>
    <property type="evidence" value="ECO:0007669"/>
    <property type="project" value="UniProtKB-KW"/>
</dbReference>
<dbReference type="AlphaFoldDB" id="A0A1J1DXE5"/>
<evidence type="ECO:0000313" key="17">
    <source>
        <dbReference type="EMBL" id="BAV94527.1"/>
    </source>
</evidence>
<dbReference type="NCBIfam" id="NF004491">
    <property type="entry name" value="PRK05826.1"/>
    <property type="match status" value="1"/>
</dbReference>
<evidence type="ECO:0000256" key="4">
    <source>
        <dbReference type="ARBA" id="ARBA00012142"/>
    </source>
</evidence>
<keyword evidence="12 17" id="KW-0670">Pyruvate</keyword>
<evidence type="ECO:0000259" key="16">
    <source>
        <dbReference type="Pfam" id="PF02887"/>
    </source>
</evidence>
<evidence type="ECO:0000256" key="13">
    <source>
        <dbReference type="NCBIfam" id="TIGR01064"/>
    </source>
</evidence>
<evidence type="ECO:0000259" key="15">
    <source>
        <dbReference type="Pfam" id="PF00224"/>
    </source>
</evidence>
<dbReference type="InterPro" id="IPR036918">
    <property type="entry name" value="Pyrv_Knase_C_sf"/>
</dbReference>
<dbReference type="FunFam" id="2.40.33.10:FF:000001">
    <property type="entry name" value="Pyruvate kinase"/>
    <property type="match status" value="1"/>
</dbReference>
<dbReference type="NCBIfam" id="TIGR01064">
    <property type="entry name" value="pyruv_kin"/>
    <property type="match status" value="1"/>
</dbReference>
<dbReference type="GO" id="GO:0030955">
    <property type="term" value="F:potassium ion binding"/>
    <property type="evidence" value="ECO:0007669"/>
    <property type="project" value="UniProtKB-UniRule"/>
</dbReference>
<feature type="domain" description="Pyruvate kinase C-terminal" evidence="16">
    <location>
        <begin position="360"/>
        <end position="471"/>
    </location>
</feature>
<evidence type="ECO:0000256" key="1">
    <source>
        <dbReference type="ARBA" id="ARBA00001958"/>
    </source>
</evidence>
<dbReference type="PANTHER" id="PTHR11817">
    <property type="entry name" value="PYRUVATE KINASE"/>
    <property type="match status" value="1"/>
</dbReference>
<dbReference type="InterPro" id="IPR015795">
    <property type="entry name" value="Pyrv_Knase_C"/>
</dbReference>
<dbReference type="NCBIfam" id="NF004978">
    <property type="entry name" value="PRK06354.1"/>
    <property type="match status" value="1"/>
</dbReference>
<organism evidence="17 18">
    <name type="scientific">Ichthyobacterium seriolicida</name>
    <dbReference type="NCBI Taxonomy" id="242600"/>
    <lineage>
        <taxon>Bacteria</taxon>
        <taxon>Pseudomonadati</taxon>
        <taxon>Bacteroidota</taxon>
        <taxon>Flavobacteriia</taxon>
        <taxon>Flavobacteriales</taxon>
        <taxon>Ichthyobacteriaceae</taxon>
        <taxon>Ichthyobacterium</taxon>
    </lineage>
</organism>
<keyword evidence="5 14" id="KW-0808">Transferase</keyword>
<dbReference type="Proteomes" id="UP000243197">
    <property type="component" value="Chromosome"/>
</dbReference>
<protein>
    <recommendedName>
        <fullName evidence="4 13">Pyruvate kinase</fullName>
        <ecNumber evidence="4 13">2.7.1.40</ecNumber>
    </recommendedName>
</protein>
<evidence type="ECO:0000256" key="7">
    <source>
        <dbReference type="ARBA" id="ARBA00022741"/>
    </source>
</evidence>
<dbReference type="PROSITE" id="PS00110">
    <property type="entry name" value="PYRUVATE_KINASE"/>
    <property type="match status" value="1"/>
</dbReference>
<dbReference type="KEGG" id="ise:JBKA6_0514"/>
<dbReference type="UniPathway" id="UPA00109">
    <property type="reaction ID" value="UER00188"/>
</dbReference>
<dbReference type="InterPro" id="IPR018209">
    <property type="entry name" value="Pyrv_Knase_AS"/>
</dbReference>
<dbReference type="GO" id="GO:0000287">
    <property type="term" value="F:magnesium ion binding"/>
    <property type="evidence" value="ECO:0007669"/>
    <property type="project" value="UniProtKB-UniRule"/>
</dbReference>
<evidence type="ECO:0000256" key="9">
    <source>
        <dbReference type="ARBA" id="ARBA00022840"/>
    </source>
</evidence>
<reference evidence="17 18" key="1">
    <citation type="submission" date="2014-03" db="EMBL/GenBank/DDBJ databases">
        <title>complete genome sequence of Flavobacteriaceae bacterium JBKA-6.</title>
        <authorList>
            <person name="Takano T."/>
            <person name="Nakamura Y."/>
            <person name="Takuma S."/>
            <person name="Yasuike M."/>
            <person name="Matsuyama T."/>
            <person name="Sakai T."/>
            <person name="Fujiwara A."/>
            <person name="Kimoto K."/>
            <person name="Fukuda Y."/>
            <person name="Kondo H."/>
            <person name="Hirono I."/>
            <person name="Nakayasu C."/>
        </authorList>
    </citation>
    <scope>NUCLEOTIDE SEQUENCE [LARGE SCALE GENOMIC DNA]</scope>
    <source>
        <strain evidence="17 18">JBKA-6</strain>
    </source>
</reference>
<dbReference type="InterPro" id="IPR015806">
    <property type="entry name" value="Pyrv_Knase_insert_dom_sf"/>
</dbReference>
<gene>
    <name evidence="17" type="ORF">JBKA6_0514</name>
</gene>
<evidence type="ECO:0000256" key="3">
    <source>
        <dbReference type="ARBA" id="ARBA00008663"/>
    </source>
</evidence>
<dbReference type="SUPFAM" id="SSF52935">
    <property type="entry name" value="PK C-terminal domain-like"/>
    <property type="match status" value="1"/>
</dbReference>
<dbReference type="Gene3D" id="3.20.20.60">
    <property type="entry name" value="Phosphoenolpyruvate-binding domains"/>
    <property type="match status" value="1"/>
</dbReference>
<evidence type="ECO:0000256" key="6">
    <source>
        <dbReference type="ARBA" id="ARBA00022723"/>
    </source>
</evidence>
<dbReference type="PRINTS" id="PR01050">
    <property type="entry name" value="PYRUVTKNASE"/>
</dbReference>
<dbReference type="GO" id="GO:0005524">
    <property type="term" value="F:ATP binding"/>
    <property type="evidence" value="ECO:0007669"/>
    <property type="project" value="UniProtKB-KW"/>
</dbReference>
<proteinExistence type="inferred from homology"/>
<evidence type="ECO:0000256" key="2">
    <source>
        <dbReference type="ARBA" id="ARBA00004997"/>
    </source>
</evidence>
<feature type="domain" description="Pyruvate kinase barrel" evidence="15">
    <location>
        <begin position="5"/>
        <end position="325"/>
    </location>
</feature>
<dbReference type="SUPFAM" id="SSF50800">
    <property type="entry name" value="PK beta-barrel domain-like"/>
    <property type="match status" value="1"/>
</dbReference>
<evidence type="ECO:0000313" key="18">
    <source>
        <dbReference type="Proteomes" id="UP000243197"/>
    </source>
</evidence>
<name>A0A1J1DXE5_9FLAO</name>
<evidence type="ECO:0000256" key="5">
    <source>
        <dbReference type="ARBA" id="ARBA00022679"/>
    </source>
</evidence>
<dbReference type="InterPro" id="IPR015793">
    <property type="entry name" value="Pyrv_Knase_brl"/>
</dbReference>
<dbReference type="Pfam" id="PF00224">
    <property type="entry name" value="PK"/>
    <property type="match status" value="1"/>
</dbReference>